<keyword evidence="2" id="KW-0479">Metal-binding</keyword>
<proteinExistence type="inferred from homology"/>
<accession>A0A8J2SY15</accession>
<keyword evidence="2" id="KW-0378">Hydrolase</keyword>
<keyword evidence="5" id="KW-1185">Reference proteome</keyword>
<comment type="function">
    <text evidence="2">Decapping enzyme for NAD-capped RNAs: specifically hydrolyzes the nicotinamide adenine dinucleotide (NAD) cap from a subset of RNAs by removing the entire NAD moiety from the 5'-end of an NAD-capped RNA.</text>
</comment>
<keyword evidence="2" id="KW-0539">Nucleus</keyword>
<dbReference type="GO" id="GO:0004518">
    <property type="term" value="F:nuclease activity"/>
    <property type="evidence" value="ECO:0007669"/>
    <property type="project" value="UniProtKB-KW"/>
</dbReference>
<keyword evidence="2" id="KW-0694">RNA-binding</keyword>
<reference evidence="4" key="1">
    <citation type="submission" date="2021-11" db="EMBL/GenBank/DDBJ databases">
        <authorList>
            <consortium name="Genoscope - CEA"/>
            <person name="William W."/>
        </authorList>
    </citation>
    <scope>NUCLEOTIDE SEQUENCE</scope>
</reference>
<comment type="similarity">
    <text evidence="1 2">Belongs to the DXO/Dom3Z family.</text>
</comment>
<dbReference type="GO" id="GO:0003723">
    <property type="term" value="F:RNA binding"/>
    <property type="evidence" value="ECO:0007669"/>
    <property type="project" value="UniProtKB-KW"/>
</dbReference>
<evidence type="ECO:0000313" key="5">
    <source>
        <dbReference type="Proteomes" id="UP000789595"/>
    </source>
</evidence>
<dbReference type="GO" id="GO:0005829">
    <property type="term" value="C:cytosol"/>
    <property type="evidence" value="ECO:0007669"/>
    <property type="project" value="TreeGrafter"/>
</dbReference>
<feature type="domain" description="RAI1-like" evidence="3">
    <location>
        <begin position="21"/>
        <end position="317"/>
    </location>
</feature>
<dbReference type="GO" id="GO:0110155">
    <property type="term" value="P:NAD-cap decapping"/>
    <property type="evidence" value="ECO:0007669"/>
    <property type="project" value="TreeGrafter"/>
</dbReference>
<organism evidence="4 5">
    <name type="scientific">Pelagomonas calceolata</name>
    <dbReference type="NCBI Taxonomy" id="35677"/>
    <lineage>
        <taxon>Eukaryota</taxon>
        <taxon>Sar</taxon>
        <taxon>Stramenopiles</taxon>
        <taxon>Ochrophyta</taxon>
        <taxon>Pelagophyceae</taxon>
        <taxon>Pelagomonadales</taxon>
        <taxon>Pelagomonadaceae</taxon>
        <taxon>Pelagomonas</taxon>
    </lineage>
</organism>
<gene>
    <name evidence="4" type="ORF">PECAL_5P20720</name>
</gene>
<dbReference type="EC" id="3.6.1.-" evidence="2"/>
<dbReference type="PANTHER" id="PTHR12395:SF9">
    <property type="entry name" value="DECAPPING AND EXORIBONUCLEASE PROTEIN"/>
    <property type="match status" value="1"/>
</dbReference>
<dbReference type="AlphaFoldDB" id="A0A8J2SY15"/>
<keyword evidence="2" id="KW-0547">Nucleotide-binding</keyword>
<dbReference type="InterPro" id="IPR039039">
    <property type="entry name" value="RAI1-like_fam"/>
</dbReference>
<evidence type="ECO:0000256" key="1">
    <source>
        <dbReference type="ARBA" id="ARBA00006562"/>
    </source>
</evidence>
<dbReference type="GO" id="GO:0005634">
    <property type="term" value="C:nucleus"/>
    <property type="evidence" value="ECO:0007669"/>
    <property type="project" value="UniProtKB-SubCell"/>
</dbReference>
<keyword evidence="2" id="KW-0540">Nuclease</keyword>
<dbReference type="OrthoDB" id="5853397at2759"/>
<dbReference type="GO" id="GO:0034353">
    <property type="term" value="F:mRNA 5'-diphosphatase activity"/>
    <property type="evidence" value="ECO:0007669"/>
    <property type="project" value="TreeGrafter"/>
</dbReference>
<comment type="cofactor">
    <cofactor evidence="2">
        <name>a divalent metal cation</name>
        <dbReference type="ChEBI" id="CHEBI:60240"/>
    </cofactor>
</comment>
<protein>
    <recommendedName>
        <fullName evidence="2">Decapping nuclease</fullName>
        <ecNumber evidence="2">3.6.1.-</ecNumber>
    </recommendedName>
</protein>
<name>A0A8J2SY15_9STRA</name>
<dbReference type="Pfam" id="PF08652">
    <property type="entry name" value="RAI1"/>
    <property type="match status" value="1"/>
</dbReference>
<dbReference type="GO" id="GO:0046872">
    <property type="term" value="F:metal ion binding"/>
    <property type="evidence" value="ECO:0007669"/>
    <property type="project" value="UniProtKB-KW"/>
</dbReference>
<dbReference type="EMBL" id="CAKKNE010000005">
    <property type="protein sequence ID" value="CAH0377536.1"/>
    <property type="molecule type" value="Genomic_DNA"/>
</dbReference>
<dbReference type="InterPro" id="IPR013961">
    <property type="entry name" value="RAI1"/>
</dbReference>
<dbReference type="Proteomes" id="UP000789595">
    <property type="component" value="Unassembled WGS sequence"/>
</dbReference>
<sequence>MQPRFDVAAYRPAAAKTPYARPLEVGGFSRIDGELHFDKRALRRYKAPRLPNSLATGYSDFVPKRDDKAAAEQCLLAAVERYAEQTSRAHFVTYRNNLNKLLATLHCPNDDWSIGVKRLAGDQRWLLRVRDTPRRRDEERSQSDAQRLMSYFGYRFEALCTGHEGTIDANDEYVGLFNCKLGSHRLAVAAEIDSVDDAGTYVELKTNKLLASKRLVGTFERFKMFKFWVQSYLVGTPRVIVGFRDEDELRKLQSFDTLELPGLAAAGAQGRPSWRPQACLGFADAVLRWLRAALDAADGDAYVVTYNPEARAISFAQDVEAAKRRRQE</sequence>
<dbReference type="GO" id="GO:0000166">
    <property type="term" value="F:nucleotide binding"/>
    <property type="evidence" value="ECO:0007669"/>
    <property type="project" value="UniProtKB-KW"/>
</dbReference>
<dbReference type="GO" id="GO:0000956">
    <property type="term" value="P:nuclear-transcribed mRNA catabolic process"/>
    <property type="evidence" value="ECO:0007669"/>
    <property type="project" value="TreeGrafter"/>
</dbReference>
<evidence type="ECO:0000259" key="3">
    <source>
        <dbReference type="Pfam" id="PF08652"/>
    </source>
</evidence>
<dbReference type="PANTHER" id="PTHR12395">
    <property type="entry name" value="DOM-3 RELATED"/>
    <property type="match status" value="1"/>
</dbReference>
<evidence type="ECO:0000313" key="4">
    <source>
        <dbReference type="EMBL" id="CAH0377536.1"/>
    </source>
</evidence>
<comment type="caution">
    <text evidence="4">The sequence shown here is derived from an EMBL/GenBank/DDBJ whole genome shotgun (WGS) entry which is preliminary data.</text>
</comment>
<evidence type="ECO:0000256" key="2">
    <source>
        <dbReference type="RuleBase" id="RU367113"/>
    </source>
</evidence>
<comment type="subcellular location">
    <subcellularLocation>
        <location evidence="2">Nucleus</location>
    </subcellularLocation>
</comment>